<dbReference type="SUPFAM" id="SSF101386">
    <property type="entry name" value="all-alpha NTP pyrophosphatases"/>
    <property type="match status" value="1"/>
</dbReference>
<dbReference type="PIRSF" id="PIRSF006639">
    <property type="entry name" value="UCP006639_pph"/>
    <property type="match status" value="1"/>
</dbReference>
<evidence type="ECO:0000313" key="2">
    <source>
        <dbReference type="EMBL" id="DAD69430.1"/>
    </source>
</evidence>
<dbReference type="InterPro" id="IPR004518">
    <property type="entry name" value="MazG-like_dom"/>
</dbReference>
<proteinExistence type="predicted"/>
<dbReference type="InterPro" id="IPR011379">
    <property type="entry name" value="MazG-related_GP37"/>
</dbReference>
<dbReference type="EMBL" id="BK014721">
    <property type="protein sequence ID" value="DAD69430.1"/>
    <property type="molecule type" value="Genomic_DNA"/>
</dbReference>
<protein>
    <submittedName>
        <fullName evidence="2">NTP-PPase-like protein</fullName>
    </submittedName>
</protein>
<feature type="domain" description="NTP pyrophosphohydrolase MazG-like" evidence="1">
    <location>
        <begin position="35"/>
        <end position="106"/>
    </location>
</feature>
<reference evidence="2" key="1">
    <citation type="journal article" date="2021" name="Proc. Natl. Acad. Sci. U.S.A.">
        <title>A Catalog of Tens of Thousands of Viruses from Human Metagenomes Reveals Hidden Associations with Chronic Diseases.</title>
        <authorList>
            <person name="Tisza M.J."/>
            <person name="Buck C.B."/>
        </authorList>
    </citation>
    <scope>NUCLEOTIDE SEQUENCE</scope>
    <source>
        <strain evidence="2">CtqMr7</strain>
    </source>
</reference>
<dbReference type="PANTHER" id="PTHR46523:SF1">
    <property type="entry name" value="DCTP PYROPHOSPHATASE 1"/>
    <property type="match status" value="1"/>
</dbReference>
<sequence length="117" mass="13297">MNFNEYQNQAVQTDVAHGATTKSARYNGYMEKALGLAGETGEVLEIIKKMIRDKGGVFETAQEDREKLRKELGDVLWYLSALAFYNDIRLEDIAKTNLEKLASRQKRDKIHGSGDDR</sequence>
<accession>A0A8S5LHF4</accession>
<dbReference type="Pfam" id="PF03819">
    <property type="entry name" value="MazG"/>
    <property type="match status" value="1"/>
</dbReference>
<dbReference type="Gene3D" id="1.10.287.1080">
    <property type="entry name" value="MazG-like"/>
    <property type="match status" value="1"/>
</dbReference>
<name>A0A8S5LHF4_9CAUD</name>
<dbReference type="InterPro" id="IPR052555">
    <property type="entry name" value="dCTP_Pyrophosphatase"/>
</dbReference>
<organism evidence="2">
    <name type="scientific">Myoviridae sp. ctqMr7</name>
    <dbReference type="NCBI Taxonomy" id="2823552"/>
    <lineage>
        <taxon>Viruses</taxon>
        <taxon>Duplodnaviria</taxon>
        <taxon>Heunggongvirae</taxon>
        <taxon>Uroviricota</taxon>
        <taxon>Caudoviricetes</taxon>
    </lineage>
</organism>
<dbReference type="PANTHER" id="PTHR46523">
    <property type="entry name" value="DCTP PYROPHOSPHATASE 1"/>
    <property type="match status" value="1"/>
</dbReference>
<dbReference type="CDD" id="cd11541">
    <property type="entry name" value="NTP-PPase_u4"/>
    <property type="match status" value="1"/>
</dbReference>
<evidence type="ECO:0000259" key="1">
    <source>
        <dbReference type="Pfam" id="PF03819"/>
    </source>
</evidence>